<dbReference type="InterPro" id="IPR000225">
    <property type="entry name" value="Armadillo"/>
</dbReference>
<evidence type="ECO:0000256" key="1">
    <source>
        <dbReference type="ARBA" id="ARBA00000900"/>
    </source>
</evidence>
<proteinExistence type="predicted"/>
<name>A0A8T0GJF4_CERPU</name>
<dbReference type="PROSITE" id="PS50176">
    <property type="entry name" value="ARM_REPEAT"/>
    <property type="match status" value="2"/>
</dbReference>
<comment type="catalytic activity">
    <reaction evidence="1">
        <text>S-ubiquitinyl-[E2 ubiquitin-conjugating enzyme]-L-cysteine + [acceptor protein]-L-lysine = [E2 ubiquitin-conjugating enzyme]-L-cysteine + N(6)-ubiquitinyl-[acceptor protein]-L-lysine.</text>
        <dbReference type="EC" id="2.3.2.27"/>
    </reaction>
</comment>
<dbReference type="GO" id="GO:0016567">
    <property type="term" value="P:protein ubiquitination"/>
    <property type="evidence" value="ECO:0007669"/>
    <property type="project" value="InterPro"/>
</dbReference>
<evidence type="ECO:0000256" key="3">
    <source>
        <dbReference type="ARBA" id="ARBA00012483"/>
    </source>
</evidence>
<dbReference type="InterPro" id="IPR003613">
    <property type="entry name" value="Ubox_domain"/>
</dbReference>
<dbReference type="Pfam" id="PF25598">
    <property type="entry name" value="ARM_PUB"/>
    <property type="match status" value="1"/>
</dbReference>
<reference evidence="9" key="1">
    <citation type="submission" date="2020-06" db="EMBL/GenBank/DDBJ databases">
        <title>WGS assembly of Ceratodon purpureus strain R40.</title>
        <authorList>
            <person name="Carey S.B."/>
            <person name="Jenkins J."/>
            <person name="Shu S."/>
            <person name="Lovell J.T."/>
            <person name="Sreedasyam A."/>
            <person name="Maumus F."/>
            <person name="Tiley G.P."/>
            <person name="Fernandez-Pozo N."/>
            <person name="Barry K."/>
            <person name="Chen C."/>
            <person name="Wang M."/>
            <person name="Lipzen A."/>
            <person name="Daum C."/>
            <person name="Saski C.A."/>
            <person name="Payton A.C."/>
            <person name="Mcbreen J.C."/>
            <person name="Conrad R.E."/>
            <person name="Kollar L.M."/>
            <person name="Olsson S."/>
            <person name="Huttunen S."/>
            <person name="Landis J.B."/>
            <person name="Wickett N.J."/>
            <person name="Johnson M.G."/>
            <person name="Rensing S.A."/>
            <person name="Grimwood J."/>
            <person name="Schmutz J."/>
            <person name="Mcdaniel S.F."/>
        </authorList>
    </citation>
    <scope>NUCLEOTIDE SEQUENCE</scope>
    <source>
        <strain evidence="9">R40</strain>
    </source>
</reference>
<dbReference type="GO" id="GO:0061630">
    <property type="term" value="F:ubiquitin protein ligase activity"/>
    <property type="evidence" value="ECO:0007669"/>
    <property type="project" value="UniProtKB-EC"/>
</dbReference>
<feature type="repeat" description="ARM" evidence="7">
    <location>
        <begin position="521"/>
        <end position="564"/>
    </location>
</feature>
<dbReference type="InterPro" id="IPR058678">
    <property type="entry name" value="ARM_PUB"/>
</dbReference>
<comment type="pathway">
    <text evidence="2">Protein modification; protein ubiquitination.</text>
</comment>
<dbReference type="Pfam" id="PF25368">
    <property type="entry name" value="PUB10_N"/>
    <property type="match status" value="1"/>
</dbReference>
<dbReference type="SMART" id="SM00504">
    <property type="entry name" value="Ubox"/>
    <property type="match status" value="1"/>
</dbReference>
<evidence type="ECO:0000313" key="9">
    <source>
        <dbReference type="EMBL" id="KAG0559611.1"/>
    </source>
</evidence>
<dbReference type="InterPro" id="IPR045210">
    <property type="entry name" value="RING-Ubox_PUB"/>
</dbReference>
<dbReference type="PANTHER" id="PTHR23315:SF224">
    <property type="entry name" value="U-BOX DOMAIN-CONTAINING PROTEIN 1"/>
    <property type="match status" value="1"/>
</dbReference>
<evidence type="ECO:0000259" key="8">
    <source>
        <dbReference type="PROSITE" id="PS51698"/>
    </source>
</evidence>
<dbReference type="SUPFAM" id="SSF48371">
    <property type="entry name" value="ARM repeat"/>
    <property type="match status" value="1"/>
</dbReference>
<keyword evidence="10" id="KW-1185">Reference proteome</keyword>
<evidence type="ECO:0000256" key="4">
    <source>
        <dbReference type="ARBA" id="ARBA00022679"/>
    </source>
</evidence>
<evidence type="ECO:0000256" key="5">
    <source>
        <dbReference type="ARBA" id="ARBA00022737"/>
    </source>
</evidence>
<sequence>MAHLAGMQINTRRRSSVLAMAPPPTPSAKTLVRALVSLAKAVSSAGKPKVCQSRNASNVIRRIELMTALFEEVRDSDRPVPPTVVIAFRELHGLMQRIFILLEECRESSSFWLLMEQETYSQYFYELTHSLGSVLSSLPLDLLDPSEEVLEQTVLVRAQLVRARPALNPVELQLREDVIDMLKLVTAKGAPSASELKRIFDMLHLLNGTDCETEIHRLEELSMEEGKKDDPKSFGIAGLIGFVRYGKYVLYSAEFEGVEEEVSQVRSRNGVEGSSEVSTSCQDGDAAMVNPPVEYLCPITLDLMLDPVIVATGQTYDRTSITRWIQAGHSTCPKTGQKLSHKELISNFAVRSLIAQWCEDNNVPFGDDGIRRGRKKGAGMQHVQSTGVGLEAMKLTAALLCQKLATGNAHVQKQVARELRLLSKVGANNRICIAEAGGIPILLPLMSSSDAKTQEHAVTTLLNLSIVEDNKREIVAAGALDLIIEVLKSGHTMEARENAAAALFSLSVSDEVKVEIGSKFGAIPALVILLQEGSMQRGKRDAATALFNLAVYHGNKAKIIEAGAVPTLLALLGHESETVADACAAVLALLATSPEGVFALRDATAISMLVPLLRHGSPKAREYATSVLLAMCKSGDQVIIDDLFKHSTNIVQYLYHVLTTGTLRAKRKASALLKLLRSLQEPVDTPRIRQIVL</sequence>
<keyword evidence="6" id="KW-0833">Ubl conjugation pathway</keyword>
<dbReference type="InterPro" id="IPR011989">
    <property type="entry name" value="ARM-like"/>
</dbReference>
<evidence type="ECO:0000256" key="6">
    <source>
        <dbReference type="ARBA" id="ARBA00022786"/>
    </source>
</evidence>
<dbReference type="Gene3D" id="1.20.930.20">
    <property type="entry name" value="Adaptor protein Cbl, N-terminal domain"/>
    <property type="match status" value="1"/>
</dbReference>
<dbReference type="EC" id="2.3.2.27" evidence="3"/>
<dbReference type="InterPro" id="IPR016024">
    <property type="entry name" value="ARM-type_fold"/>
</dbReference>
<organism evidence="9 10">
    <name type="scientific">Ceratodon purpureus</name>
    <name type="common">Fire moss</name>
    <name type="synonym">Dicranum purpureum</name>
    <dbReference type="NCBI Taxonomy" id="3225"/>
    <lineage>
        <taxon>Eukaryota</taxon>
        <taxon>Viridiplantae</taxon>
        <taxon>Streptophyta</taxon>
        <taxon>Embryophyta</taxon>
        <taxon>Bryophyta</taxon>
        <taxon>Bryophytina</taxon>
        <taxon>Bryopsida</taxon>
        <taxon>Dicranidae</taxon>
        <taxon>Pseudoditrichales</taxon>
        <taxon>Ditrichaceae</taxon>
        <taxon>Ceratodon</taxon>
    </lineage>
</organism>
<evidence type="ECO:0000313" key="10">
    <source>
        <dbReference type="Proteomes" id="UP000822688"/>
    </source>
</evidence>
<dbReference type="CDD" id="cd16664">
    <property type="entry name" value="RING-Ubox_PUB"/>
    <property type="match status" value="1"/>
</dbReference>
<gene>
    <name evidence="9" type="ORF">KC19_10G118300</name>
</gene>
<keyword evidence="5" id="KW-0677">Repeat</keyword>
<comment type="caution">
    <text evidence="9">The sequence shown here is derived from an EMBL/GenBank/DDBJ whole genome shotgun (WGS) entry which is preliminary data.</text>
</comment>
<dbReference type="SUPFAM" id="SSF57850">
    <property type="entry name" value="RING/U-box"/>
    <property type="match status" value="1"/>
</dbReference>
<dbReference type="EMBL" id="CM026431">
    <property type="protein sequence ID" value="KAG0559611.1"/>
    <property type="molecule type" value="Genomic_DNA"/>
</dbReference>
<dbReference type="PROSITE" id="PS51698">
    <property type="entry name" value="U_BOX"/>
    <property type="match status" value="1"/>
</dbReference>
<dbReference type="AlphaFoldDB" id="A0A8T0GJF4"/>
<dbReference type="Gene3D" id="1.25.10.10">
    <property type="entry name" value="Leucine-rich Repeat Variant"/>
    <property type="match status" value="2"/>
</dbReference>
<dbReference type="InterPro" id="IPR013083">
    <property type="entry name" value="Znf_RING/FYVE/PHD"/>
</dbReference>
<dbReference type="FunFam" id="3.30.40.10:FF:000442">
    <property type="entry name" value="RING-type E3 ubiquitin transferase"/>
    <property type="match status" value="1"/>
</dbReference>
<keyword evidence="4" id="KW-0808">Transferase</keyword>
<dbReference type="Pfam" id="PF04564">
    <property type="entry name" value="U-box"/>
    <property type="match status" value="1"/>
</dbReference>
<protein>
    <recommendedName>
        <fullName evidence="3">RING-type E3 ubiquitin transferase</fullName>
        <ecNumber evidence="3">2.3.2.27</ecNumber>
    </recommendedName>
</protein>
<dbReference type="GO" id="GO:0007166">
    <property type="term" value="P:cell surface receptor signaling pathway"/>
    <property type="evidence" value="ECO:0007669"/>
    <property type="project" value="InterPro"/>
</dbReference>
<dbReference type="InterPro" id="IPR036537">
    <property type="entry name" value="Adaptor_Cbl_N_dom_sf"/>
</dbReference>
<dbReference type="Gene3D" id="3.30.40.10">
    <property type="entry name" value="Zinc/RING finger domain, C3HC4 (zinc finger)"/>
    <property type="match status" value="1"/>
</dbReference>
<evidence type="ECO:0000256" key="7">
    <source>
        <dbReference type="PROSITE-ProRule" id="PRU00259"/>
    </source>
</evidence>
<feature type="repeat" description="ARM" evidence="7">
    <location>
        <begin position="437"/>
        <end position="479"/>
    </location>
</feature>
<dbReference type="PANTHER" id="PTHR23315">
    <property type="entry name" value="U BOX DOMAIN-CONTAINING"/>
    <property type="match status" value="1"/>
</dbReference>
<dbReference type="InterPro" id="IPR057623">
    <property type="entry name" value="PUB12-19-like_N"/>
</dbReference>
<evidence type="ECO:0000256" key="2">
    <source>
        <dbReference type="ARBA" id="ARBA00004906"/>
    </source>
</evidence>
<accession>A0A8T0GJF4</accession>
<feature type="domain" description="U-box" evidence="8">
    <location>
        <begin position="290"/>
        <end position="364"/>
    </location>
</feature>
<dbReference type="SMART" id="SM00185">
    <property type="entry name" value="ARM"/>
    <property type="match status" value="5"/>
</dbReference>
<dbReference type="Proteomes" id="UP000822688">
    <property type="component" value="Chromosome 10"/>
</dbReference>